<organism evidence="1">
    <name type="scientific">marine metagenome</name>
    <dbReference type="NCBI Taxonomy" id="408172"/>
    <lineage>
        <taxon>unclassified sequences</taxon>
        <taxon>metagenomes</taxon>
        <taxon>ecological metagenomes</taxon>
    </lineage>
</organism>
<dbReference type="SUPFAM" id="SSF89733">
    <property type="entry name" value="L-sulfolactate dehydrogenase-like"/>
    <property type="match status" value="1"/>
</dbReference>
<name>A0A382EWA4_9ZZZZ</name>
<accession>A0A382EWA4</accession>
<dbReference type="AlphaFoldDB" id="A0A382EWA4"/>
<dbReference type="InterPro" id="IPR043144">
    <property type="entry name" value="Mal/L-sulf/L-lact_DH-like_ah"/>
</dbReference>
<dbReference type="Gene3D" id="1.10.1530.10">
    <property type="match status" value="1"/>
</dbReference>
<proteinExistence type="predicted"/>
<dbReference type="GO" id="GO:0016491">
    <property type="term" value="F:oxidoreductase activity"/>
    <property type="evidence" value="ECO:0007669"/>
    <property type="project" value="InterPro"/>
</dbReference>
<gene>
    <name evidence="1" type="ORF">METZ01_LOCUS207416</name>
</gene>
<evidence type="ECO:0000313" key="1">
    <source>
        <dbReference type="EMBL" id="SVB54562.1"/>
    </source>
</evidence>
<sequence>MNLISYNELIEFHREILRTIGLDKHSIESVTIGLCETSLRGVDPHGVCLLPHYVNSALSGRSIF</sequence>
<protein>
    <submittedName>
        <fullName evidence="1">Uncharacterized protein</fullName>
    </submittedName>
</protein>
<dbReference type="InterPro" id="IPR036111">
    <property type="entry name" value="Mal/L-sulfo/L-lacto_DH-like_sf"/>
</dbReference>
<dbReference type="EMBL" id="UINC01046485">
    <property type="protein sequence ID" value="SVB54562.1"/>
    <property type="molecule type" value="Genomic_DNA"/>
</dbReference>
<reference evidence="1" key="1">
    <citation type="submission" date="2018-05" db="EMBL/GenBank/DDBJ databases">
        <authorList>
            <person name="Lanie J.A."/>
            <person name="Ng W.-L."/>
            <person name="Kazmierczak K.M."/>
            <person name="Andrzejewski T.M."/>
            <person name="Davidsen T.M."/>
            <person name="Wayne K.J."/>
            <person name="Tettelin H."/>
            <person name="Glass J.I."/>
            <person name="Rusch D."/>
            <person name="Podicherti R."/>
            <person name="Tsui H.-C.T."/>
            <person name="Winkler M.E."/>
        </authorList>
    </citation>
    <scope>NUCLEOTIDE SEQUENCE</scope>
</reference>